<evidence type="ECO:0000313" key="3">
    <source>
        <dbReference type="Proteomes" id="UP001314263"/>
    </source>
</evidence>
<proteinExistence type="predicted"/>
<dbReference type="Proteomes" id="UP001314263">
    <property type="component" value="Unassembled WGS sequence"/>
</dbReference>
<dbReference type="PANTHER" id="PTHR13343">
    <property type="entry name" value="CREG1 PROTEIN"/>
    <property type="match status" value="1"/>
</dbReference>
<feature type="domain" description="CREG-like beta-barrel" evidence="1">
    <location>
        <begin position="119"/>
        <end position="264"/>
    </location>
</feature>
<dbReference type="GO" id="GO:0005737">
    <property type="term" value="C:cytoplasm"/>
    <property type="evidence" value="ECO:0007669"/>
    <property type="project" value="UniProtKB-ARBA"/>
</dbReference>
<dbReference type="Pfam" id="PF13883">
    <property type="entry name" value="CREG_beta-barrel"/>
    <property type="match status" value="1"/>
</dbReference>
<organism evidence="2 3">
    <name type="scientific">Coccomyxa viridis</name>
    <dbReference type="NCBI Taxonomy" id="1274662"/>
    <lineage>
        <taxon>Eukaryota</taxon>
        <taxon>Viridiplantae</taxon>
        <taxon>Chlorophyta</taxon>
        <taxon>core chlorophytes</taxon>
        <taxon>Trebouxiophyceae</taxon>
        <taxon>Trebouxiophyceae incertae sedis</taxon>
        <taxon>Coccomyxaceae</taxon>
        <taxon>Coccomyxa</taxon>
    </lineage>
</organism>
<dbReference type="InterPro" id="IPR012349">
    <property type="entry name" value="Split_barrel_FMN-bd"/>
</dbReference>
<keyword evidence="3" id="KW-1185">Reference proteome</keyword>
<evidence type="ECO:0000313" key="2">
    <source>
        <dbReference type="EMBL" id="CAK0762556.1"/>
    </source>
</evidence>
<dbReference type="EMBL" id="CAUYUE010000004">
    <property type="protein sequence ID" value="CAK0762556.1"/>
    <property type="molecule type" value="Genomic_DNA"/>
</dbReference>
<sequence>MGPCCAPTLPPRGPNKASRWTASRHLCLSPGDELLPIVAPIHHSPSHAGDHPKRGCAPTCVAKSKTKEGGKDSVVLPTHRELVKPPRTTGLQHGQGTLTGGVKNATLRYDLPPPPLAVRNLVEQAQFAHLCTVMSNMHHRRAGYPFGTLVDFAVDEAGYPIFCLSPLAIHTRNIMEDPRCSLVVQMPGWTGLANARVTMFGDVYQLPLHLQEAAREIFLQKQASEKKNRWVSGNYMFFRMHRISDIYFVGGFGTVQWVDVGDYVAATPDQIVKSKPLQTLQVLNESHSEGLRQALSSPKGMVDDAAFISIDRQGADVRVRRSSEYVVERLTFSTVRL</sequence>
<dbReference type="InterPro" id="IPR055343">
    <property type="entry name" value="CREG_beta-barrel"/>
</dbReference>
<reference evidence="2 3" key="1">
    <citation type="submission" date="2023-10" db="EMBL/GenBank/DDBJ databases">
        <authorList>
            <person name="Maclean D."/>
            <person name="Macfadyen A."/>
        </authorList>
    </citation>
    <scope>NUCLEOTIDE SEQUENCE [LARGE SCALE GENOMIC DNA]</scope>
</reference>
<evidence type="ECO:0000259" key="1">
    <source>
        <dbReference type="Pfam" id="PF13883"/>
    </source>
</evidence>
<gene>
    <name evidence="2" type="ORF">CVIRNUC_002969</name>
</gene>
<dbReference type="AlphaFoldDB" id="A0AAV1I1K1"/>
<dbReference type="SUPFAM" id="SSF50475">
    <property type="entry name" value="FMN-binding split barrel"/>
    <property type="match status" value="1"/>
</dbReference>
<protein>
    <recommendedName>
        <fullName evidence="1">CREG-like beta-barrel domain-containing protein</fullName>
    </recommendedName>
</protein>
<comment type="caution">
    <text evidence="2">The sequence shown here is derived from an EMBL/GenBank/DDBJ whole genome shotgun (WGS) entry which is preliminary data.</text>
</comment>
<dbReference type="Gene3D" id="2.30.110.10">
    <property type="entry name" value="Electron Transport, Fmn-binding Protein, Chain A"/>
    <property type="match status" value="1"/>
</dbReference>
<accession>A0AAV1I1K1</accession>
<name>A0AAV1I1K1_9CHLO</name>
<dbReference type="PANTHER" id="PTHR13343:SF29">
    <property type="entry name" value="PYRIDOXAMINE 5'-PHOSPHATE OXIDASE FAMILY PROTEIN"/>
    <property type="match status" value="1"/>
</dbReference>